<evidence type="ECO:0008006" key="4">
    <source>
        <dbReference type="Google" id="ProtNLM"/>
    </source>
</evidence>
<protein>
    <recommendedName>
        <fullName evidence="4">DUF4398 domain-containing protein</fullName>
    </recommendedName>
</protein>
<dbReference type="PROSITE" id="PS51257">
    <property type="entry name" value="PROKAR_LIPOPROTEIN"/>
    <property type="match status" value="1"/>
</dbReference>
<gene>
    <name evidence="2" type="ORF">LzC2_28720</name>
</gene>
<dbReference type="Proteomes" id="UP000609651">
    <property type="component" value="Unassembled WGS sequence"/>
</dbReference>
<keyword evidence="1" id="KW-0732">Signal</keyword>
<dbReference type="EMBL" id="WTPX01000098">
    <property type="protein sequence ID" value="NNJ26781.1"/>
    <property type="molecule type" value="Genomic_DNA"/>
</dbReference>
<sequence length="109" mass="11912">MNGKQVLATSQRLLTAAGCCAAMMAAGCGSPTLGPQAYERAKLVENLTDYRRPEQIALARGLIEEDYSAHKITADEREALLVPLNLAENDRWDAAAEQARDLLIAQQKR</sequence>
<evidence type="ECO:0000313" key="2">
    <source>
        <dbReference type="EMBL" id="NNJ26781.1"/>
    </source>
</evidence>
<accession>A0ABX1VH48</accession>
<evidence type="ECO:0000256" key="1">
    <source>
        <dbReference type="SAM" id="SignalP"/>
    </source>
</evidence>
<proteinExistence type="predicted"/>
<feature type="chain" id="PRO_5045382318" description="DUF4398 domain-containing protein" evidence="1">
    <location>
        <begin position="22"/>
        <end position="109"/>
    </location>
</feature>
<comment type="caution">
    <text evidence="2">The sequence shown here is derived from an EMBL/GenBank/DDBJ whole genome shotgun (WGS) entry which is preliminary data.</text>
</comment>
<feature type="signal peptide" evidence="1">
    <location>
        <begin position="1"/>
        <end position="21"/>
    </location>
</feature>
<name>A0ABX1VH48_9PLAN</name>
<organism evidence="2 3">
    <name type="scientific">Alienimonas chondri</name>
    <dbReference type="NCBI Taxonomy" id="2681879"/>
    <lineage>
        <taxon>Bacteria</taxon>
        <taxon>Pseudomonadati</taxon>
        <taxon>Planctomycetota</taxon>
        <taxon>Planctomycetia</taxon>
        <taxon>Planctomycetales</taxon>
        <taxon>Planctomycetaceae</taxon>
        <taxon>Alienimonas</taxon>
    </lineage>
</organism>
<evidence type="ECO:0000313" key="3">
    <source>
        <dbReference type="Proteomes" id="UP000609651"/>
    </source>
</evidence>
<keyword evidence="3" id="KW-1185">Reference proteome</keyword>
<dbReference type="RefSeq" id="WP_171188130.1">
    <property type="nucleotide sequence ID" value="NZ_WTPX01000098.1"/>
</dbReference>
<reference evidence="2 3" key="1">
    <citation type="journal article" date="2020" name="Syst. Appl. Microbiol.">
        <title>Alienimonas chondri sp. nov., a novel planctomycete isolated from the biofilm of the red alga Chondrus crispus.</title>
        <authorList>
            <person name="Vitorino I."/>
            <person name="Albuquerque L."/>
            <person name="Wiegand S."/>
            <person name="Kallscheuer N."/>
            <person name="da Costa M.S."/>
            <person name="Lobo-da-Cunha A."/>
            <person name="Jogler C."/>
            <person name="Lage O.M."/>
        </authorList>
    </citation>
    <scope>NUCLEOTIDE SEQUENCE [LARGE SCALE GENOMIC DNA]</scope>
    <source>
        <strain evidence="2 3">LzC2</strain>
    </source>
</reference>